<evidence type="ECO:0000256" key="10">
    <source>
        <dbReference type="ARBA" id="ARBA00022989"/>
    </source>
</evidence>
<comment type="pathway">
    <text evidence="3">Phospholipid metabolism; phosphatidylglycerol biosynthesis; phosphatidylglycerol from CDP-diacylglycerol: step 1/2.</text>
</comment>
<dbReference type="PANTHER" id="PTHR14269">
    <property type="entry name" value="CDP-DIACYLGLYCEROL--GLYCEROL-3-PHOSPHATE 3-PHOSPHATIDYLTRANSFERASE-RELATED"/>
    <property type="match status" value="1"/>
</dbReference>
<dbReference type="InterPro" id="IPR000462">
    <property type="entry name" value="CDP-OH_P_trans"/>
</dbReference>
<evidence type="ECO:0000313" key="19">
    <source>
        <dbReference type="EMBL" id="SDD08039.1"/>
    </source>
</evidence>
<evidence type="ECO:0000256" key="15">
    <source>
        <dbReference type="ARBA" id="ARBA00048586"/>
    </source>
</evidence>
<evidence type="ECO:0000256" key="4">
    <source>
        <dbReference type="ARBA" id="ARBA00010441"/>
    </source>
</evidence>
<evidence type="ECO:0000256" key="1">
    <source>
        <dbReference type="ARBA" id="ARBA00003973"/>
    </source>
</evidence>
<dbReference type="Gene3D" id="1.20.120.1760">
    <property type="match status" value="1"/>
</dbReference>
<dbReference type="NCBIfam" id="TIGR00560">
    <property type="entry name" value="pgsA"/>
    <property type="match status" value="1"/>
</dbReference>
<evidence type="ECO:0000256" key="13">
    <source>
        <dbReference type="ARBA" id="ARBA00023209"/>
    </source>
</evidence>
<dbReference type="PROSITE" id="PS00379">
    <property type="entry name" value="CDP_ALCOHOL_P_TRANSF"/>
    <property type="match status" value="1"/>
</dbReference>
<dbReference type="STRING" id="2741.SAMN04489866_101120"/>
<evidence type="ECO:0000256" key="12">
    <source>
        <dbReference type="ARBA" id="ARBA00023136"/>
    </source>
</evidence>
<evidence type="ECO:0000256" key="18">
    <source>
        <dbReference type="SAM" id="Phobius"/>
    </source>
</evidence>
<dbReference type="UniPathway" id="UPA00084">
    <property type="reaction ID" value="UER00503"/>
</dbReference>
<evidence type="ECO:0000313" key="20">
    <source>
        <dbReference type="Proteomes" id="UP000198995"/>
    </source>
</evidence>
<keyword evidence="7" id="KW-0444">Lipid biosynthesis</keyword>
<keyword evidence="13" id="KW-0594">Phospholipid biosynthesis</keyword>
<dbReference type="InterPro" id="IPR050324">
    <property type="entry name" value="CDP-alcohol_PTase-I"/>
</dbReference>
<comment type="function">
    <text evidence="1">This protein catalyzes the committed step to the synthesis of the acidic phospholipids.</text>
</comment>
<comment type="subcellular location">
    <subcellularLocation>
        <location evidence="2">Membrane</location>
        <topology evidence="2">Multi-pass membrane protein</topology>
    </subcellularLocation>
</comment>
<evidence type="ECO:0000256" key="14">
    <source>
        <dbReference type="ARBA" id="ARBA00023264"/>
    </source>
</evidence>
<dbReference type="AlphaFoldDB" id="A0A1G6RTX3"/>
<reference evidence="19 20" key="1">
    <citation type="submission" date="2016-10" db="EMBL/GenBank/DDBJ databases">
        <authorList>
            <person name="de Groot N.N."/>
        </authorList>
    </citation>
    <scope>NUCLEOTIDE SEQUENCE [LARGE SCALE GENOMIC DNA]</scope>
    <source>
        <strain evidence="19 20">DSM 20475</strain>
    </source>
</reference>
<dbReference type="EC" id="2.7.8.5" evidence="5 16"/>
<evidence type="ECO:0000256" key="9">
    <source>
        <dbReference type="ARBA" id="ARBA00022692"/>
    </source>
</evidence>
<evidence type="ECO:0000256" key="11">
    <source>
        <dbReference type="ARBA" id="ARBA00023098"/>
    </source>
</evidence>
<keyword evidence="10 18" id="KW-1133">Transmembrane helix</keyword>
<dbReference type="EMBL" id="FNAF01000001">
    <property type="protein sequence ID" value="SDD08039.1"/>
    <property type="molecule type" value="Genomic_DNA"/>
</dbReference>
<evidence type="ECO:0000256" key="5">
    <source>
        <dbReference type="ARBA" id="ARBA00013170"/>
    </source>
</evidence>
<keyword evidence="14" id="KW-1208">Phospholipid metabolism</keyword>
<dbReference type="PIRSF" id="PIRSF000847">
    <property type="entry name" value="Phos_ph_gly_syn"/>
    <property type="match status" value="1"/>
</dbReference>
<dbReference type="GO" id="GO:0016020">
    <property type="term" value="C:membrane"/>
    <property type="evidence" value="ECO:0007669"/>
    <property type="project" value="UniProtKB-SubCell"/>
</dbReference>
<keyword evidence="11" id="KW-0443">Lipid metabolism</keyword>
<dbReference type="InterPro" id="IPR043130">
    <property type="entry name" value="CDP-OH_PTrfase_TM_dom"/>
</dbReference>
<comment type="similarity">
    <text evidence="4 17">Belongs to the CDP-alcohol phosphatidyltransferase class-I family.</text>
</comment>
<organism evidence="19 20">
    <name type="scientific">Peptococcus niger</name>
    <dbReference type="NCBI Taxonomy" id="2741"/>
    <lineage>
        <taxon>Bacteria</taxon>
        <taxon>Bacillati</taxon>
        <taxon>Bacillota</taxon>
        <taxon>Clostridia</taxon>
        <taxon>Eubacteriales</taxon>
        <taxon>Peptococcaceae</taxon>
        <taxon>Peptococcus</taxon>
    </lineage>
</organism>
<evidence type="ECO:0000256" key="6">
    <source>
        <dbReference type="ARBA" id="ARBA00014944"/>
    </source>
</evidence>
<dbReference type="OrthoDB" id="9796672at2"/>
<dbReference type="InterPro" id="IPR048254">
    <property type="entry name" value="CDP_ALCOHOL_P_TRANSF_CS"/>
</dbReference>
<keyword evidence="8 17" id="KW-0808">Transferase</keyword>
<feature type="transmembrane region" description="Helical" evidence="18">
    <location>
        <begin position="141"/>
        <end position="162"/>
    </location>
</feature>
<evidence type="ECO:0000256" key="7">
    <source>
        <dbReference type="ARBA" id="ARBA00022516"/>
    </source>
</evidence>
<evidence type="ECO:0000256" key="16">
    <source>
        <dbReference type="NCBIfam" id="TIGR00560"/>
    </source>
</evidence>
<name>A0A1G6RTX3_PEPNI</name>
<dbReference type="GO" id="GO:0006655">
    <property type="term" value="P:phosphatidylglycerol biosynthetic process"/>
    <property type="evidence" value="ECO:0007669"/>
    <property type="project" value="UniProtKB-UniPathway"/>
</dbReference>
<dbReference type="InterPro" id="IPR004570">
    <property type="entry name" value="Phosphatidylglycerol_P_synth"/>
</dbReference>
<sequence>MNLPNMLTTARMAMIPIYLIAQMIGSGRSAIFAAVIFLLASCTDFLDGYLARKNNLVTNYGKIMDPLADKLLVLTALIALCVQNKVAIWVVIIILARELGITSLRAVASSEGIVIAAGPWGKFKTVTQMVAIFLLILEWPFGTALIYIAVLLTIVSAVDYLVKFSRKISWQ</sequence>
<evidence type="ECO:0000256" key="3">
    <source>
        <dbReference type="ARBA" id="ARBA00005042"/>
    </source>
</evidence>
<dbReference type="RefSeq" id="WP_091790817.1">
    <property type="nucleotide sequence ID" value="NZ_FNAF01000001.1"/>
</dbReference>
<evidence type="ECO:0000256" key="17">
    <source>
        <dbReference type="RuleBase" id="RU003750"/>
    </source>
</evidence>
<protein>
    <recommendedName>
        <fullName evidence="6 16">CDP-diacylglycerol--glycerol-3-phosphate 3-phosphatidyltransferase</fullName>
        <ecNumber evidence="5 16">2.7.8.5</ecNumber>
    </recommendedName>
</protein>
<comment type="catalytic activity">
    <reaction evidence="15">
        <text>a CDP-1,2-diacyl-sn-glycerol + sn-glycerol 3-phosphate = a 1,2-diacyl-sn-glycero-3-phospho-(1'-sn-glycero-3'-phosphate) + CMP + H(+)</text>
        <dbReference type="Rhea" id="RHEA:12593"/>
        <dbReference type="ChEBI" id="CHEBI:15378"/>
        <dbReference type="ChEBI" id="CHEBI:57597"/>
        <dbReference type="ChEBI" id="CHEBI:58332"/>
        <dbReference type="ChEBI" id="CHEBI:60110"/>
        <dbReference type="ChEBI" id="CHEBI:60377"/>
        <dbReference type="EC" id="2.7.8.5"/>
    </reaction>
</comment>
<gene>
    <name evidence="19" type="ORF">SAMN04489866_101120</name>
</gene>
<keyword evidence="9 18" id="KW-0812">Transmembrane</keyword>
<keyword evidence="12 18" id="KW-0472">Membrane</keyword>
<evidence type="ECO:0000256" key="8">
    <source>
        <dbReference type="ARBA" id="ARBA00022679"/>
    </source>
</evidence>
<dbReference type="GO" id="GO:0008444">
    <property type="term" value="F:CDP-diacylglycerol-glycerol-3-phosphate 3-phosphatidyltransferase activity"/>
    <property type="evidence" value="ECO:0007669"/>
    <property type="project" value="UniProtKB-UniRule"/>
</dbReference>
<dbReference type="Proteomes" id="UP000198995">
    <property type="component" value="Unassembled WGS sequence"/>
</dbReference>
<dbReference type="Pfam" id="PF01066">
    <property type="entry name" value="CDP-OH_P_transf"/>
    <property type="match status" value="1"/>
</dbReference>
<dbReference type="PANTHER" id="PTHR14269:SF62">
    <property type="entry name" value="CDP-DIACYLGLYCEROL--GLYCEROL-3-PHOSPHATE 3-PHOSPHATIDYLTRANSFERASE 1, CHLOROPLASTIC"/>
    <property type="match status" value="1"/>
</dbReference>
<keyword evidence="20" id="KW-1185">Reference proteome</keyword>
<proteinExistence type="inferred from homology"/>
<evidence type="ECO:0000256" key="2">
    <source>
        <dbReference type="ARBA" id="ARBA00004141"/>
    </source>
</evidence>
<feature type="transmembrane region" description="Helical" evidence="18">
    <location>
        <begin position="71"/>
        <end position="96"/>
    </location>
</feature>
<accession>A0A1G6RTX3</accession>